<evidence type="ECO:0000313" key="3">
    <source>
        <dbReference type="Proteomes" id="UP000245956"/>
    </source>
</evidence>
<sequence>MDPPRNTRPGDAILDVKRASERDVEPYGGMMRHKCIEKALKSSSWRSRGTMRLCEPDMSRSLLRRSATVYHSAGERVGRITCCTQSHRESTRRHRRHTGAVAHSAYFSPANEYNGTWAYHLMSGPSLTRTPIHKLGLCAGSEGSSSRAASRAQGGRIGAPFRGQLLVLAAWATAGRVHRVPVECDWGCLLCFVYMASPRLERVPGAIDANLLSSPTASQPASQSAFGPPKPCPRCHTSAETVLGLINLWVIHYYPRCPSLSLHTMKSALAFIALAAVSTATVADFKAIWGLECGLPCMSDAVIDMGCKDVSDKACMCTTWGEFKLAFKTANCARKACGWKHEFKFQTSLWHYCHSDELIVPAVPAIPIPTNTAAPWTPTIDSSTFAPRTTTPIPATTETETAAAATTVSTTTSTETTAFPAWNVNTTATTTTTTVSVTHTSTDCTGCPPATPWTIPAATTTVTCTECADGAGQETEAAQTATPTWDNGAAGQQTADDTPTWTPAKMPANTTIPAVVTSGANAARGAGALVAMLVTAVALERKFLEEDAGSTVPLSSAVSRLTRPLQLTNAGFAPLPSYPSGDSRLPGDSFNSPSAHQRHGRPLFPESSNPPALPNRATAVAEVRGGVLPSTSQLVTSFLDPPTPSQPRRQSPFARQLSSASTRMAPSARRVARAALRLPPSGRAAAKGNPTTTFDPPAAVAAAASLPSAPDSCFPFPLASSSRLLSCLFLFLSMGASSPHRCT</sequence>
<organism evidence="2 3">
    <name type="scientific">Purpureocillium lilacinum</name>
    <name type="common">Paecilomyces lilacinus</name>
    <dbReference type="NCBI Taxonomy" id="33203"/>
    <lineage>
        <taxon>Eukaryota</taxon>
        <taxon>Fungi</taxon>
        <taxon>Dikarya</taxon>
        <taxon>Ascomycota</taxon>
        <taxon>Pezizomycotina</taxon>
        <taxon>Sordariomycetes</taxon>
        <taxon>Hypocreomycetidae</taxon>
        <taxon>Hypocreales</taxon>
        <taxon>Ophiocordycipitaceae</taxon>
        <taxon>Purpureocillium</taxon>
    </lineage>
</organism>
<proteinExistence type="predicted"/>
<evidence type="ECO:0000313" key="2">
    <source>
        <dbReference type="EMBL" id="PWI75369.1"/>
    </source>
</evidence>
<name>A0A2U3ELI6_PURLI</name>
<feature type="region of interest" description="Disordered" evidence="1">
    <location>
        <begin position="634"/>
        <end position="667"/>
    </location>
</feature>
<reference evidence="2 3" key="1">
    <citation type="journal article" date="2016" name="Front. Microbiol.">
        <title>Genome and transcriptome sequences reveal the specific parasitism of the nematophagous Purpureocillium lilacinum 36-1.</title>
        <authorList>
            <person name="Xie J."/>
            <person name="Li S."/>
            <person name="Mo C."/>
            <person name="Xiao X."/>
            <person name="Peng D."/>
            <person name="Wang G."/>
            <person name="Xiao Y."/>
        </authorList>
    </citation>
    <scope>NUCLEOTIDE SEQUENCE [LARGE SCALE GENOMIC DNA]</scope>
    <source>
        <strain evidence="2 3">36-1</strain>
    </source>
</reference>
<feature type="region of interest" description="Disordered" evidence="1">
    <location>
        <begin position="571"/>
        <end position="614"/>
    </location>
</feature>
<accession>A0A2U3ELI6</accession>
<protein>
    <submittedName>
        <fullName evidence="2">Uncharacterized protein</fullName>
    </submittedName>
</protein>
<evidence type="ECO:0000256" key="1">
    <source>
        <dbReference type="SAM" id="MobiDB-lite"/>
    </source>
</evidence>
<feature type="compositionally biased region" description="Polar residues" evidence="1">
    <location>
        <begin position="490"/>
        <end position="501"/>
    </location>
</feature>
<feature type="region of interest" description="Disordered" evidence="1">
    <location>
        <begin position="481"/>
        <end position="501"/>
    </location>
</feature>
<dbReference type="AlphaFoldDB" id="A0A2U3ELI6"/>
<gene>
    <name evidence="2" type="ORF">PCL_06027</name>
</gene>
<comment type="caution">
    <text evidence="2">The sequence shown here is derived from an EMBL/GenBank/DDBJ whole genome shotgun (WGS) entry which is preliminary data.</text>
</comment>
<dbReference type="EMBL" id="LCWV01000002">
    <property type="protein sequence ID" value="PWI75369.1"/>
    <property type="molecule type" value="Genomic_DNA"/>
</dbReference>
<dbReference type="Proteomes" id="UP000245956">
    <property type="component" value="Unassembled WGS sequence"/>
</dbReference>